<dbReference type="AlphaFoldDB" id="A0A8J2SS35"/>
<dbReference type="PANTHER" id="PTHR22767:SF3">
    <property type="entry name" value="N-ALPHA-ACETYLTRANSFERASE 25, NATB AUXILIARY SUBUNIT"/>
    <property type="match status" value="1"/>
</dbReference>
<evidence type="ECO:0000313" key="4">
    <source>
        <dbReference type="Proteomes" id="UP000789595"/>
    </source>
</evidence>
<sequence>MEAPQRVYDALDARNYKAALKLCDKNAKKNPVLAALRCLTLQRMRRLSEAAEACNELVTKGYTDENVLAPLTMCLNALNRDGEATTLWAHAYQQKPADASLGRRVCAAHARQQDWPHVRSVAAALYKSTKDVSYLRRFAAAALVEATATPAPPTKLLTLKLGDKMLERCIDESGGYGRCSAEDVELLASLREARGDYPGAAHCIRQARDGLASQTEGDFIRRPTERNLMRDEAAYLLRGRAVDEARQLYEALLDDQDDWASYEGYVKCSKTLEKEDDALRKLDALATQRPKHRGPRLASLLLVDGDALQDRILRYIETHASSPSLFDDLETSLRRVQSLPLTVEGPPRKQASLLCMRRFLSDDVPVEQCLSIIKGDDTSASSDAACVLACTLQDAGNKVDACRVLYSAHARDEGNARVTLAFVDALQSIGAGEAALRTYASLGVKQIQLDSLGHLITPWAASSGFWAEVSLHCRNVLHVHDGCRRDSREFAHRALDCCNGARAAEIWQFQRDKLDRSTTKLWARCELIGLDLVLQCHSATKVVELLPQWETGPRLDDVSDDETFERVFGSLNIDVRARPAWTHSTSDGERSSRQKFVFRNSSAYHLATRELLAALLTDRQANAPLVDRVLASIRGAISDKLEQSCVDAVLSAYEAASAFKSDRDTSTKLFDVVSEKIADVATLLEALDPASTVEACHTRLRSAAVVLERTAPLLVVLCFADDASSKKKKAKGKKGKREKEAEPAWRLALSKALSSFLTLLTALKTSLKRDQTDEDAPAELPEESVLPEDGSRQEVAKLLGAARRVSLDRLLGVCGDKLAALQGRIR</sequence>
<dbReference type="InterPro" id="IPR011990">
    <property type="entry name" value="TPR-like_helical_dom_sf"/>
</dbReference>
<dbReference type="Pfam" id="PF09797">
    <property type="entry name" value="NatB_MDM20"/>
    <property type="match status" value="1"/>
</dbReference>
<evidence type="ECO:0000256" key="1">
    <source>
        <dbReference type="ARBA" id="ARBA00006298"/>
    </source>
</evidence>
<reference evidence="3" key="1">
    <citation type="submission" date="2021-11" db="EMBL/GenBank/DDBJ databases">
        <authorList>
            <consortium name="Genoscope - CEA"/>
            <person name="William W."/>
        </authorList>
    </citation>
    <scope>NUCLEOTIDE SEQUENCE</scope>
</reference>
<dbReference type="GO" id="GO:0031416">
    <property type="term" value="C:NatB complex"/>
    <property type="evidence" value="ECO:0007669"/>
    <property type="project" value="TreeGrafter"/>
</dbReference>
<accession>A0A8J2SS35</accession>
<feature type="compositionally biased region" description="Acidic residues" evidence="2">
    <location>
        <begin position="772"/>
        <end position="786"/>
    </location>
</feature>
<dbReference type="Proteomes" id="UP000789595">
    <property type="component" value="Unassembled WGS sequence"/>
</dbReference>
<dbReference type="Gene3D" id="1.25.40.1040">
    <property type="match status" value="1"/>
</dbReference>
<name>A0A8J2SS35_9STRA</name>
<dbReference type="OrthoDB" id="1874341at2759"/>
<gene>
    <name evidence="3" type="ORF">PECAL_5P03640</name>
</gene>
<organism evidence="3 4">
    <name type="scientific">Pelagomonas calceolata</name>
    <dbReference type="NCBI Taxonomy" id="35677"/>
    <lineage>
        <taxon>Eukaryota</taxon>
        <taxon>Sar</taxon>
        <taxon>Stramenopiles</taxon>
        <taxon>Ochrophyta</taxon>
        <taxon>Pelagophyceae</taxon>
        <taxon>Pelagomonadales</taxon>
        <taxon>Pelagomonadaceae</taxon>
        <taxon>Pelagomonas</taxon>
    </lineage>
</organism>
<dbReference type="SUPFAM" id="SSF48452">
    <property type="entry name" value="TPR-like"/>
    <property type="match status" value="1"/>
</dbReference>
<proteinExistence type="inferred from homology"/>
<evidence type="ECO:0000313" key="3">
    <source>
        <dbReference type="EMBL" id="CAH0375816.1"/>
    </source>
</evidence>
<dbReference type="EMBL" id="CAKKNE010000005">
    <property type="protein sequence ID" value="CAH0375816.1"/>
    <property type="molecule type" value="Genomic_DNA"/>
</dbReference>
<feature type="region of interest" description="Disordered" evidence="2">
    <location>
        <begin position="770"/>
        <end position="791"/>
    </location>
</feature>
<dbReference type="InterPro" id="IPR019183">
    <property type="entry name" value="NAA25_NatB_aux_su"/>
</dbReference>
<protein>
    <submittedName>
        <fullName evidence="3">Uncharacterized protein</fullName>
    </submittedName>
</protein>
<comment type="caution">
    <text evidence="3">The sequence shown here is derived from an EMBL/GenBank/DDBJ whole genome shotgun (WGS) entry which is preliminary data.</text>
</comment>
<comment type="similarity">
    <text evidence="1">Belongs to the MDM20/NAA25 family.</text>
</comment>
<keyword evidence="4" id="KW-1185">Reference proteome</keyword>
<dbReference type="PANTHER" id="PTHR22767">
    <property type="entry name" value="N-TERMINAL ACETYLTRANSFERASE-RELATED"/>
    <property type="match status" value="1"/>
</dbReference>
<evidence type="ECO:0000256" key="2">
    <source>
        <dbReference type="SAM" id="MobiDB-lite"/>
    </source>
</evidence>